<dbReference type="OrthoDB" id="2520703at2759"/>
<dbReference type="EMBL" id="MSFK01000064">
    <property type="protein sequence ID" value="PWY65013.1"/>
    <property type="molecule type" value="Genomic_DNA"/>
</dbReference>
<gene>
    <name evidence="2" type="ORF">BO94DRAFT_615480</name>
</gene>
<evidence type="ECO:0000256" key="1">
    <source>
        <dbReference type="SAM" id="SignalP"/>
    </source>
</evidence>
<feature type="signal peptide" evidence="1">
    <location>
        <begin position="1"/>
        <end position="21"/>
    </location>
</feature>
<name>A0A317USI2_9EURO</name>
<proteinExistence type="predicted"/>
<feature type="chain" id="PRO_5016266492" description="F-box domain-containing protein" evidence="1">
    <location>
        <begin position="22"/>
        <end position="259"/>
    </location>
</feature>
<organism evidence="2 3">
    <name type="scientific">Aspergillus sclerotioniger CBS 115572</name>
    <dbReference type="NCBI Taxonomy" id="1450535"/>
    <lineage>
        <taxon>Eukaryota</taxon>
        <taxon>Fungi</taxon>
        <taxon>Dikarya</taxon>
        <taxon>Ascomycota</taxon>
        <taxon>Pezizomycotina</taxon>
        <taxon>Eurotiomycetes</taxon>
        <taxon>Eurotiomycetidae</taxon>
        <taxon>Eurotiales</taxon>
        <taxon>Aspergillaceae</taxon>
        <taxon>Aspergillus</taxon>
        <taxon>Aspergillus subgen. Circumdati</taxon>
    </lineage>
</organism>
<evidence type="ECO:0008006" key="4">
    <source>
        <dbReference type="Google" id="ProtNLM"/>
    </source>
</evidence>
<evidence type="ECO:0000313" key="2">
    <source>
        <dbReference type="EMBL" id="PWY65013.1"/>
    </source>
</evidence>
<sequence length="259" mass="28936">MANLLSLPAEILLLIPSYIHSVGDANGLLNLCLTSRTLRTFTQPLIFRDYDRTDDYIHSNQNHKEGRIGPLLCFTQTHLPVTDKVKFLSGIMAAKANPLLVLLISQAPNLEELDLMTSDEATLSKIVNSCKRLEGFVYIASPCNSHQYISVLEPHKSSLGAISIDLHRADRSVCHWDECPQYDSFVSFTNLYRLKLEQGSIQDLTALPASLEVLGFHLCDYPVFDMLDTLIEMSQTSLQSLYLDNLDARCFSVGILGLT</sequence>
<comment type="caution">
    <text evidence="2">The sequence shown here is derived from an EMBL/GenBank/DDBJ whole genome shotgun (WGS) entry which is preliminary data.</text>
</comment>
<reference evidence="2 3" key="1">
    <citation type="submission" date="2016-12" db="EMBL/GenBank/DDBJ databases">
        <title>The genomes of Aspergillus section Nigri reveals drivers in fungal speciation.</title>
        <authorList>
            <consortium name="DOE Joint Genome Institute"/>
            <person name="Vesth T.C."/>
            <person name="Nybo J."/>
            <person name="Theobald S."/>
            <person name="Brandl J."/>
            <person name="Frisvad J.C."/>
            <person name="Nielsen K.F."/>
            <person name="Lyhne E.K."/>
            <person name="Kogle M.E."/>
            <person name="Kuo A."/>
            <person name="Riley R."/>
            <person name="Clum A."/>
            <person name="Nolan M."/>
            <person name="Lipzen A."/>
            <person name="Salamov A."/>
            <person name="Henrissat B."/>
            <person name="Wiebenga A."/>
            <person name="De Vries R.P."/>
            <person name="Grigoriev I.V."/>
            <person name="Mortensen U.H."/>
            <person name="Andersen M.R."/>
            <person name="Baker S.E."/>
        </authorList>
    </citation>
    <scope>NUCLEOTIDE SEQUENCE [LARGE SCALE GENOMIC DNA]</scope>
    <source>
        <strain evidence="2 3">CBS 115572</strain>
    </source>
</reference>
<accession>A0A317USI2</accession>
<dbReference type="RefSeq" id="XP_025461364.1">
    <property type="nucleotide sequence ID" value="XM_025616755.1"/>
</dbReference>
<keyword evidence="1" id="KW-0732">Signal</keyword>
<evidence type="ECO:0000313" key="3">
    <source>
        <dbReference type="Proteomes" id="UP000246702"/>
    </source>
</evidence>
<dbReference type="Proteomes" id="UP000246702">
    <property type="component" value="Unassembled WGS sequence"/>
</dbReference>
<dbReference type="AlphaFoldDB" id="A0A317USI2"/>
<protein>
    <recommendedName>
        <fullName evidence="4">F-box domain-containing protein</fullName>
    </recommendedName>
</protein>
<keyword evidence="3" id="KW-1185">Reference proteome</keyword>
<dbReference type="STRING" id="1450535.A0A317USI2"/>
<dbReference type="GeneID" id="37118898"/>